<dbReference type="PRINTS" id="PR00398">
    <property type="entry name" value="STRDHORMONER"/>
</dbReference>
<keyword evidence="12" id="KW-1185">Reference proteome</keyword>
<dbReference type="EMBL" id="BLXT01008617">
    <property type="protein sequence ID" value="GFO50670.1"/>
    <property type="molecule type" value="Genomic_DNA"/>
</dbReference>
<sequence length="280" mass="31695">MSDLLPPCKICQDPSSGIHYGVASCDACKGFFCRRLKSSVKGKPCFLQGRCDIRGSMKNRCAPCRYKTCLDAGMSKKELRHCGENQPEQPDTQTVTSTVTVGHQACLLSAIPVGPKGETVQEIIDTLVGIYSSLPSHLFTPQEQLDDKIASFWEKYTLKESLFGKMSAISIEEYTEIYRTTGLDIDDRFQLTQTYLKAVKRWMTKLISFAKRVPGFRALELEDQFNLIKYNRFEFWFLGAYKGYNATLEAAVYPNGLCLHKEDIRKVGGTLVPYKYLAWN</sequence>
<keyword evidence="5" id="KW-0238">DNA-binding</keyword>
<keyword evidence="3" id="KW-0862">Zinc</keyword>
<evidence type="ECO:0000256" key="4">
    <source>
        <dbReference type="ARBA" id="ARBA00023015"/>
    </source>
</evidence>
<protein>
    <submittedName>
        <fullName evidence="11">Retinoic acid receptor alpha-like isoform x4</fullName>
    </submittedName>
</protein>
<accession>A0AAV4E308</accession>
<evidence type="ECO:0000313" key="11">
    <source>
        <dbReference type="EMBL" id="GFO50670.1"/>
    </source>
</evidence>
<dbReference type="Gene3D" id="1.10.565.10">
    <property type="entry name" value="Retinoid X Receptor"/>
    <property type="match status" value="1"/>
</dbReference>
<dbReference type="GO" id="GO:0004879">
    <property type="term" value="F:nuclear receptor activity"/>
    <property type="evidence" value="ECO:0007669"/>
    <property type="project" value="TreeGrafter"/>
</dbReference>
<evidence type="ECO:0000256" key="3">
    <source>
        <dbReference type="ARBA" id="ARBA00022833"/>
    </source>
</evidence>
<dbReference type="InterPro" id="IPR013088">
    <property type="entry name" value="Znf_NHR/GATA"/>
</dbReference>
<dbReference type="GO" id="GO:0030154">
    <property type="term" value="P:cell differentiation"/>
    <property type="evidence" value="ECO:0007669"/>
    <property type="project" value="TreeGrafter"/>
</dbReference>
<dbReference type="PANTHER" id="PTHR24082">
    <property type="entry name" value="NUCLEAR HORMONE RECEPTOR"/>
    <property type="match status" value="1"/>
</dbReference>
<dbReference type="InterPro" id="IPR001723">
    <property type="entry name" value="Nuclear_hrmn_rcpt"/>
</dbReference>
<dbReference type="GO" id="GO:0045944">
    <property type="term" value="P:positive regulation of transcription by RNA polymerase II"/>
    <property type="evidence" value="ECO:0007669"/>
    <property type="project" value="TreeGrafter"/>
</dbReference>
<evidence type="ECO:0000256" key="1">
    <source>
        <dbReference type="ARBA" id="ARBA00022723"/>
    </source>
</evidence>
<evidence type="ECO:0000256" key="6">
    <source>
        <dbReference type="ARBA" id="ARBA00023163"/>
    </source>
</evidence>
<dbReference type="SUPFAM" id="SSF48508">
    <property type="entry name" value="Nuclear receptor ligand-binding domain"/>
    <property type="match status" value="1"/>
</dbReference>
<name>A0AAV4E308_9GAST</name>
<dbReference type="SMART" id="SM00399">
    <property type="entry name" value="ZnF_C4"/>
    <property type="match status" value="1"/>
</dbReference>
<feature type="domain" description="NR LBD" evidence="10">
    <location>
        <begin position="166"/>
        <end position="280"/>
    </location>
</feature>
<dbReference type="GO" id="GO:0008270">
    <property type="term" value="F:zinc ion binding"/>
    <property type="evidence" value="ECO:0007669"/>
    <property type="project" value="UniProtKB-KW"/>
</dbReference>
<dbReference type="GO" id="GO:0009755">
    <property type="term" value="P:hormone-mediated signaling pathway"/>
    <property type="evidence" value="ECO:0007669"/>
    <property type="project" value="TreeGrafter"/>
</dbReference>
<dbReference type="AlphaFoldDB" id="A0AAV4E308"/>
<evidence type="ECO:0000259" key="9">
    <source>
        <dbReference type="PROSITE" id="PS51030"/>
    </source>
</evidence>
<dbReference type="PANTHER" id="PTHR24082:SF473">
    <property type="entry name" value="ECDYSONE-INDUCED PROTEIN 75B, ISOFORM B"/>
    <property type="match status" value="1"/>
</dbReference>
<evidence type="ECO:0000256" key="5">
    <source>
        <dbReference type="ARBA" id="ARBA00023125"/>
    </source>
</evidence>
<keyword evidence="8" id="KW-0539">Nucleus</keyword>
<dbReference type="GO" id="GO:0000978">
    <property type="term" value="F:RNA polymerase II cis-regulatory region sequence-specific DNA binding"/>
    <property type="evidence" value="ECO:0007669"/>
    <property type="project" value="TreeGrafter"/>
</dbReference>
<dbReference type="PROSITE" id="PS51030">
    <property type="entry name" value="NUCLEAR_REC_DBD_2"/>
    <property type="match status" value="1"/>
</dbReference>
<dbReference type="Proteomes" id="UP000735302">
    <property type="component" value="Unassembled WGS sequence"/>
</dbReference>
<proteinExistence type="predicted"/>
<evidence type="ECO:0000313" key="12">
    <source>
        <dbReference type="Proteomes" id="UP000735302"/>
    </source>
</evidence>
<dbReference type="PROSITE" id="PS51843">
    <property type="entry name" value="NR_LBD"/>
    <property type="match status" value="1"/>
</dbReference>
<reference evidence="11 12" key="1">
    <citation type="journal article" date="2021" name="Elife">
        <title>Chloroplast acquisition without the gene transfer in kleptoplastic sea slugs, Plakobranchus ocellatus.</title>
        <authorList>
            <person name="Maeda T."/>
            <person name="Takahashi S."/>
            <person name="Yoshida T."/>
            <person name="Shimamura S."/>
            <person name="Takaki Y."/>
            <person name="Nagai Y."/>
            <person name="Toyoda A."/>
            <person name="Suzuki Y."/>
            <person name="Arimoto A."/>
            <person name="Ishii H."/>
            <person name="Satoh N."/>
            <person name="Nishiyama T."/>
            <person name="Hasebe M."/>
            <person name="Maruyama T."/>
            <person name="Minagawa J."/>
            <person name="Obokata J."/>
            <person name="Shigenobu S."/>
        </authorList>
    </citation>
    <scope>NUCLEOTIDE SEQUENCE [LARGE SCALE GENOMIC DNA]</scope>
</reference>
<organism evidence="11 12">
    <name type="scientific">Plakobranchus ocellatus</name>
    <dbReference type="NCBI Taxonomy" id="259542"/>
    <lineage>
        <taxon>Eukaryota</taxon>
        <taxon>Metazoa</taxon>
        <taxon>Spiralia</taxon>
        <taxon>Lophotrochozoa</taxon>
        <taxon>Mollusca</taxon>
        <taxon>Gastropoda</taxon>
        <taxon>Heterobranchia</taxon>
        <taxon>Euthyneura</taxon>
        <taxon>Panpulmonata</taxon>
        <taxon>Sacoglossa</taxon>
        <taxon>Placobranchoidea</taxon>
        <taxon>Plakobranchidae</taxon>
        <taxon>Plakobranchus</taxon>
    </lineage>
</organism>
<keyword evidence="7 11" id="KW-0675">Receptor</keyword>
<keyword evidence="1" id="KW-0479">Metal-binding</keyword>
<gene>
    <name evidence="11" type="ORF">PoB_007717500</name>
</gene>
<dbReference type="Gene3D" id="3.30.50.10">
    <property type="entry name" value="Erythroid Transcription Factor GATA-1, subunit A"/>
    <property type="match status" value="1"/>
</dbReference>
<evidence type="ECO:0000256" key="8">
    <source>
        <dbReference type="ARBA" id="ARBA00023242"/>
    </source>
</evidence>
<dbReference type="Pfam" id="PF00105">
    <property type="entry name" value="zf-C4"/>
    <property type="match status" value="1"/>
</dbReference>
<keyword evidence="6" id="KW-0804">Transcription</keyword>
<keyword evidence="4" id="KW-0805">Transcription regulation</keyword>
<evidence type="ECO:0000256" key="7">
    <source>
        <dbReference type="ARBA" id="ARBA00023170"/>
    </source>
</evidence>
<dbReference type="InterPro" id="IPR035500">
    <property type="entry name" value="NHR-like_dom_sf"/>
</dbReference>
<dbReference type="InterPro" id="IPR050234">
    <property type="entry name" value="Nuclear_hormone_rcpt_NR1"/>
</dbReference>
<dbReference type="GO" id="GO:0000122">
    <property type="term" value="P:negative regulation of transcription by RNA polymerase II"/>
    <property type="evidence" value="ECO:0007669"/>
    <property type="project" value="TreeGrafter"/>
</dbReference>
<comment type="caution">
    <text evidence="11">The sequence shown here is derived from an EMBL/GenBank/DDBJ whole genome shotgun (WGS) entry which is preliminary data.</text>
</comment>
<dbReference type="InterPro" id="IPR000536">
    <property type="entry name" value="Nucl_hrmn_rcpt_lig-bd"/>
</dbReference>
<evidence type="ECO:0000259" key="10">
    <source>
        <dbReference type="PROSITE" id="PS51843"/>
    </source>
</evidence>
<dbReference type="PROSITE" id="PS00031">
    <property type="entry name" value="NUCLEAR_REC_DBD_1"/>
    <property type="match status" value="1"/>
</dbReference>
<dbReference type="PRINTS" id="PR00047">
    <property type="entry name" value="STROIDFINGER"/>
</dbReference>
<keyword evidence="2" id="KW-0863">Zinc-finger</keyword>
<evidence type="ECO:0000256" key="2">
    <source>
        <dbReference type="ARBA" id="ARBA00022771"/>
    </source>
</evidence>
<dbReference type="SUPFAM" id="SSF57716">
    <property type="entry name" value="Glucocorticoid receptor-like (DNA-binding domain)"/>
    <property type="match status" value="1"/>
</dbReference>
<feature type="domain" description="Nuclear receptor" evidence="9">
    <location>
        <begin position="5"/>
        <end position="81"/>
    </location>
</feature>
<dbReference type="InterPro" id="IPR001628">
    <property type="entry name" value="Znf_hrmn_rcpt"/>
</dbReference>